<dbReference type="EMBL" id="LR796271">
    <property type="protein sequence ID" value="CAB4132960.1"/>
    <property type="molecule type" value="Genomic_DNA"/>
</dbReference>
<gene>
    <name evidence="1" type="ORF">UFOVP140_11</name>
</gene>
<name>A0A6J5LIX9_9CAUD</name>
<reference evidence="1" key="1">
    <citation type="submission" date="2020-04" db="EMBL/GenBank/DDBJ databases">
        <authorList>
            <person name="Chiriac C."/>
            <person name="Salcher M."/>
            <person name="Ghai R."/>
            <person name="Kavagutti S V."/>
        </authorList>
    </citation>
    <scope>NUCLEOTIDE SEQUENCE</scope>
</reference>
<protein>
    <submittedName>
        <fullName evidence="1">Uncharacterized protein</fullName>
    </submittedName>
</protein>
<sequence>MDELKQFADLCDAQKRSIECYAKQLNKLKFETDEAVLAERKACIDIVEMYRIPVGNSPQGELAADWTYAALHEIRDEMKARGEK</sequence>
<evidence type="ECO:0000313" key="1">
    <source>
        <dbReference type="EMBL" id="CAB4132960.1"/>
    </source>
</evidence>
<accession>A0A6J5LIX9</accession>
<organism evidence="1">
    <name type="scientific">uncultured Caudovirales phage</name>
    <dbReference type="NCBI Taxonomy" id="2100421"/>
    <lineage>
        <taxon>Viruses</taxon>
        <taxon>Duplodnaviria</taxon>
        <taxon>Heunggongvirae</taxon>
        <taxon>Uroviricota</taxon>
        <taxon>Caudoviricetes</taxon>
        <taxon>Peduoviridae</taxon>
        <taxon>Maltschvirus</taxon>
        <taxon>Maltschvirus maltsch</taxon>
    </lineage>
</organism>
<proteinExistence type="predicted"/>